<protein>
    <submittedName>
        <fullName evidence="4">LytR family transcriptional regulator</fullName>
    </submittedName>
</protein>
<feature type="transmembrane region" description="Helical" evidence="2">
    <location>
        <begin position="21"/>
        <end position="44"/>
    </location>
</feature>
<dbReference type="InterPro" id="IPR004474">
    <property type="entry name" value="LytR_CpsA_psr"/>
</dbReference>
<feature type="domain" description="Cell envelope-related transcriptional attenuator" evidence="3">
    <location>
        <begin position="100"/>
        <end position="247"/>
    </location>
</feature>
<reference evidence="6 7" key="1">
    <citation type="journal article" date="2019" name="Nat. Med.">
        <title>A library of human gut bacterial isolates paired with longitudinal multiomics data enables mechanistic microbiome research.</title>
        <authorList>
            <person name="Poyet M."/>
            <person name="Groussin M."/>
            <person name="Gibbons S.M."/>
            <person name="Avila-Pacheco J."/>
            <person name="Jiang X."/>
            <person name="Kearney S.M."/>
            <person name="Perrotta A.R."/>
            <person name="Berdy B."/>
            <person name="Zhao S."/>
            <person name="Lieberman T.D."/>
            <person name="Swanson P.K."/>
            <person name="Smith M."/>
            <person name="Roesemann S."/>
            <person name="Alexander J.E."/>
            <person name="Rich S.A."/>
            <person name="Livny J."/>
            <person name="Vlamakis H."/>
            <person name="Clish C."/>
            <person name="Bullock K."/>
            <person name="Deik A."/>
            <person name="Scott J."/>
            <person name="Pierce K.A."/>
            <person name="Xavier R.J."/>
            <person name="Alm E.J."/>
        </authorList>
    </citation>
    <scope>NUCLEOTIDE SEQUENCE [LARGE SCALE GENOMIC DNA]</scope>
    <source>
        <strain evidence="4 6">BIOML-A4</strain>
        <strain evidence="5 7">BIOML-A5</strain>
    </source>
</reference>
<dbReference type="NCBIfam" id="TIGR00350">
    <property type="entry name" value="lytR_cpsA_psr"/>
    <property type="match status" value="1"/>
</dbReference>
<comment type="similarity">
    <text evidence="1">Belongs to the LytR/CpsA/Psr (LCP) family.</text>
</comment>
<keyword evidence="7" id="KW-1185">Reference proteome</keyword>
<keyword evidence="2" id="KW-0472">Membrane</keyword>
<name>A0A6N7S3V0_9FIRM</name>
<accession>A0A6N7S3V0</accession>
<dbReference type="AlphaFoldDB" id="A0A6N7S3V0"/>
<proteinExistence type="inferred from homology"/>
<dbReference type="EMBL" id="WKPJ01000003">
    <property type="protein sequence ID" value="MSA88459.1"/>
    <property type="molecule type" value="Genomic_DNA"/>
</dbReference>
<dbReference type="InterPro" id="IPR050922">
    <property type="entry name" value="LytR/CpsA/Psr_CW_biosynth"/>
</dbReference>
<sequence>MSAVKGSDKLKRKKQKNKAENLLLIISILAAIFLGLVLSGNLYVDSLLNKTTRSKKLTDEEAMVNQSVKDQVKDHKIINIALFGSDNQEWNEWTNSEMERSDATKIISLDYDEKKIKITSLQRDTLIYIPEPYNDYDKLNHAHWRGGPELAIQTINMNFDMDITQYVGFSFEALEKLVDLVGGIDIYLTAQEINQKDKDLEINGEAGTYHLNGHQAMMYCRIRMIDDDYYRMKRQNNVIMAVISELRNENPIRLLSIADEMLRYVETNLTNDQIKNYITTIVSFDLKHIEQMQIPSEGMNSILKTVEYNGFNPLYIMKNYQKLVKDLHKFIYEEENYEPSTRVMEIESEIYKKFCGS</sequence>
<evidence type="ECO:0000313" key="6">
    <source>
        <dbReference type="Proteomes" id="UP000433575"/>
    </source>
</evidence>
<dbReference type="Gene3D" id="3.40.630.190">
    <property type="entry name" value="LCP protein"/>
    <property type="match status" value="1"/>
</dbReference>
<evidence type="ECO:0000256" key="1">
    <source>
        <dbReference type="ARBA" id="ARBA00006068"/>
    </source>
</evidence>
<evidence type="ECO:0000256" key="2">
    <source>
        <dbReference type="SAM" id="Phobius"/>
    </source>
</evidence>
<dbReference type="Proteomes" id="UP000433575">
    <property type="component" value="Unassembled WGS sequence"/>
</dbReference>
<dbReference type="PANTHER" id="PTHR33392:SF6">
    <property type="entry name" value="POLYISOPRENYL-TEICHOIC ACID--PEPTIDOGLYCAN TEICHOIC ACID TRANSFERASE TAGU"/>
    <property type="match status" value="1"/>
</dbReference>
<evidence type="ECO:0000313" key="5">
    <source>
        <dbReference type="EMBL" id="MSC32567.1"/>
    </source>
</evidence>
<dbReference type="PANTHER" id="PTHR33392">
    <property type="entry name" value="POLYISOPRENYL-TEICHOIC ACID--PEPTIDOGLYCAN TEICHOIC ACID TRANSFERASE TAGU"/>
    <property type="match status" value="1"/>
</dbReference>
<dbReference type="EMBL" id="WKPI01000006">
    <property type="protein sequence ID" value="MSC32567.1"/>
    <property type="molecule type" value="Genomic_DNA"/>
</dbReference>
<evidence type="ECO:0000259" key="3">
    <source>
        <dbReference type="Pfam" id="PF03816"/>
    </source>
</evidence>
<dbReference type="Proteomes" id="UP000480929">
    <property type="component" value="Unassembled WGS sequence"/>
</dbReference>
<keyword evidence="2" id="KW-0812">Transmembrane</keyword>
<evidence type="ECO:0000313" key="4">
    <source>
        <dbReference type="EMBL" id="MSA88459.1"/>
    </source>
</evidence>
<evidence type="ECO:0000313" key="7">
    <source>
        <dbReference type="Proteomes" id="UP000480929"/>
    </source>
</evidence>
<dbReference type="Pfam" id="PF03816">
    <property type="entry name" value="LytR_cpsA_psr"/>
    <property type="match status" value="1"/>
</dbReference>
<organism evidence="4 6">
    <name type="scientific">Holdemania massiliensis</name>
    <dbReference type="NCBI Taxonomy" id="1468449"/>
    <lineage>
        <taxon>Bacteria</taxon>
        <taxon>Bacillati</taxon>
        <taxon>Bacillota</taxon>
        <taxon>Erysipelotrichia</taxon>
        <taxon>Erysipelotrichales</taxon>
        <taxon>Erysipelotrichaceae</taxon>
        <taxon>Holdemania</taxon>
    </lineage>
</organism>
<gene>
    <name evidence="5" type="ORF">GKD88_05475</name>
    <name evidence="4" type="ORF">GKE08_03885</name>
</gene>
<comment type="caution">
    <text evidence="4">The sequence shown here is derived from an EMBL/GenBank/DDBJ whole genome shotgun (WGS) entry which is preliminary data.</text>
</comment>
<keyword evidence="2" id="KW-1133">Transmembrane helix</keyword>